<evidence type="ECO:0000256" key="1">
    <source>
        <dbReference type="SAM" id="MobiDB-lite"/>
    </source>
</evidence>
<feature type="compositionally biased region" description="Acidic residues" evidence="1">
    <location>
        <begin position="113"/>
        <end position="124"/>
    </location>
</feature>
<sequence>MKKLEGRGIKIRLQLAKESDRHIQEAKEMAKQAKQTFASGWEKAIYDSAMEFTIAGEDSPTSGMDRLKKWDYIIRQQAMTARIRAGDLTLTEKFMLEVHVGRNRNSSNHLLSTDEEEALSMGED</sequence>
<protein>
    <submittedName>
        <fullName evidence="2">Uncharacterized protein</fullName>
    </submittedName>
</protein>
<dbReference type="AlphaFoldDB" id="A0A7S4L896"/>
<organism evidence="2">
    <name type="scientific">Guillardia theta</name>
    <name type="common">Cryptophyte</name>
    <name type="synonym">Cryptomonas phi</name>
    <dbReference type="NCBI Taxonomy" id="55529"/>
    <lineage>
        <taxon>Eukaryota</taxon>
        <taxon>Cryptophyceae</taxon>
        <taxon>Pyrenomonadales</taxon>
        <taxon>Geminigeraceae</taxon>
        <taxon>Guillardia</taxon>
    </lineage>
</organism>
<evidence type="ECO:0000313" key="2">
    <source>
        <dbReference type="EMBL" id="CAE2317637.1"/>
    </source>
</evidence>
<dbReference type="EMBL" id="HBKN01032398">
    <property type="protein sequence ID" value="CAE2317637.1"/>
    <property type="molecule type" value="Transcribed_RNA"/>
</dbReference>
<feature type="region of interest" description="Disordered" evidence="1">
    <location>
        <begin position="105"/>
        <end position="124"/>
    </location>
</feature>
<proteinExistence type="predicted"/>
<reference evidence="2" key="1">
    <citation type="submission" date="2021-01" db="EMBL/GenBank/DDBJ databases">
        <authorList>
            <person name="Corre E."/>
            <person name="Pelletier E."/>
            <person name="Niang G."/>
            <person name="Scheremetjew M."/>
            <person name="Finn R."/>
            <person name="Kale V."/>
            <person name="Holt S."/>
            <person name="Cochrane G."/>
            <person name="Meng A."/>
            <person name="Brown T."/>
            <person name="Cohen L."/>
        </authorList>
    </citation>
    <scope>NUCLEOTIDE SEQUENCE</scope>
    <source>
        <strain evidence="2">CCMP 2712</strain>
    </source>
</reference>
<name>A0A7S4L896_GUITH</name>
<gene>
    <name evidence="2" type="ORF">GTHE00462_LOCUS25235</name>
</gene>
<accession>A0A7S4L896</accession>